<dbReference type="Proteomes" id="UP001236559">
    <property type="component" value="Unassembled WGS sequence"/>
</dbReference>
<sequence>MENKKRLILFSKEDIDKRVVELGKILTEDYKDKDLLVISLLRGSFIFAADLVRNIDLKLEIDFLTTTSYENEEKSSGIVNFLGGLRSSVKDRDVLIVDDIVDSGNTLKAVKEKVQKMGPKSLKSCVCLNKPSRREVDVEPDYVAFTIEDVFIVGYGLNYGDYMRNVPYIFTYENK</sequence>
<evidence type="ECO:0000256" key="2">
    <source>
        <dbReference type="ARBA" id="ARBA00002049"/>
    </source>
</evidence>
<dbReference type="RefSeq" id="WP_023055588.1">
    <property type="nucleotide sequence ID" value="NZ_JAUSTN010000002.1"/>
</dbReference>
<comment type="subcellular location">
    <subcellularLocation>
        <location evidence="3 16">Cytoplasm</location>
    </subcellularLocation>
</comment>
<dbReference type="InterPro" id="IPR000836">
    <property type="entry name" value="PRTase_dom"/>
</dbReference>
<proteinExistence type="inferred from homology"/>
<comment type="function">
    <text evidence="2">Purine salvage pathway enzyme that catalyzes the transfer of the ribosyl-5-phosphate group from 5-phospho-alpha-D-ribose 1-diphosphate (PRPP) to the N9 position of the 6-oxopurines hypoxanthine and guanine to form the corresponding ribonucleotides IMP (inosine 5'-monophosphate) and GMP (guanosine 5'-monophosphate), with the release of PPi.</text>
</comment>
<comment type="caution">
    <text evidence="18">The sequence shown here is derived from an EMBL/GenBank/DDBJ whole genome shotgun (WGS) entry which is preliminary data.</text>
</comment>
<evidence type="ECO:0000256" key="3">
    <source>
        <dbReference type="ARBA" id="ARBA00004496"/>
    </source>
</evidence>
<comment type="similarity">
    <text evidence="6 16">Belongs to the purine/pyrimidine phosphoribosyltransferase family.</text>
</comment>
<evidence type="ECO:0000256" key="11">
    <source>
        <dbReference type="ARBA" id="ARBA00022726"/>
    </source>
</evidence>
<evidence type="ECO:0000256" key="5">
    <source>
        <dbReference type="ARBA" id="ARBA00004676"/>
    </source>
</evidence>
<evidence type="ECO:0000256" key="12">
    <source>
        <dbReference type="ARBA" id="ARBA00022741"/>
    </source>
</evidence>
<keyword evidence="7 16" id="KW-0963">Cytoplasm</keyword>
<keyword evidence="19" id="KW-1185">Reference proteome</keyword>
<keyword evidence="8 16" id="KW-0328">Glycosyltransferase</keyword>
<comment type="catalytic activity">
    <reaction evidence="14">
        <text>GMP + diphosphate = guanine + 5-phospho-alpha-D-ribose 1-diphosphate</text>
        <dbReference type="Rhea" id="RHEA:25424"/>
        <dbReference type="ChEBI" id="CHEBI:16235"/>
        <dbReference type="ChEBI" id="CHEBI:33019"/>
        <dbReference type="ChEBI" id="CHEBI:58017"/>
        <dbReference type="ChEBI" id="CHEBI:58115"/>
        <dbReference type="EC" id="2.4.2.8"/>
    </reaction>
    <physiologicalReaction direction="right-to-left" evidence="14">
        <dbReference type="Rhea" id="RHEA:25426"/>
    </physiologicalReaction>
</comment>
<dbReference type="SUPFAM" id="SSF53271">
    <property type="entry name" value="PRTase-like"/>
    <property type="match status" value="1"/>
</dbReference>
<evidence type="ECO:0000256" key="9">
    <source>
        <dbReference type="ARBA" id="ARBA00022679"/>
    </source>
</evidence>
<dbReference type="NCBIfam" id="TIGR01203">
    <property type="entry name" value="HGPRTase"/>
    <property type="match status" value="1"/>
</dbReference>
<dbReference type="InterPro" id="IPR050408">
    <property type="entry name" value="HGPRT"/>
</dbReference>
<comment type="catalytic activity">
    <reaction evidence="15">
        <text>IMP + diphosphate = hypoxanthine + 5-phospho-alpha-D-ribose 1-diphosphate</text>
        <dbReference type="Rhea" id="RHEA:17973"/>
        <dbReference type="ChEBI" id="CHEBI:17368"/>
        <dbReference type="ChEBI" id="CHEBI:33019"/>
        <dbReference type="ChEBI" id="CHEBI:58017"/>
        <dbReference type="ChEBI" id="CHEBI:58053"/>
        <dbReference type="EC" id="2.4.2.8"/>
    </reaction>
    <physiologicalReaction direction="right-to-left" evidence="15">
        <dbReference type="Rhea" id="RHEA:17975"/>
    </physiologicalReaction>
</comment>
<keyword evidence="11 16" id="KW-0660">Purine salvage</keyword>
<comment type="pathway">
    <text evidence="5">Purine metabolism; GMP biosynthesis via salvage pathway; GMP from guanine: step 1/1.</text>
</comment>
<dbReference type="CDD" id="cd06223">
    <property type="entry name" value="PRTases_typeI"/>
    <property type="match status" value="1"/>
</dbReference>
<dbReference type="Gene3D" id="3.40.50.2020">
    <property type="match status" value="1"/>
</dbReference>
<keyword evidence="10 16" id="KW-0479">Metal-binding</keyword>
<protein>
    <recommendedName>
        <fullName evidence="16">Hypoxanthine phosphoribosyltransferase</fullName>
        <ecNumber evidence="16">2.4.2.8</ecNumber>
    </recommendedName>
</protein>
<evidence type="ECO:0000256" key="15">
    <source>
        <dbReference type="ARBA" id="ARBA00049402"/>
    </source>
</evidence>
<evidence type="ECO:0000256" key="6">
    <source>
        <dbReference type="ARBA" id="ARBA00008391"/>
    </source>
</evidence>
<evidence type="ECO:0000256" key="7">
    <source>
        <dbReference type="ARBA" id="ARBA00022490"/>
    </source>
</evidence>
<dbReference type="PANTHER" id="PTHR43340">
    <property type="entry name" value="HYPOXANTHINE-GUANINE PHOSPHORIBOSYLTRANSFERASE"/>
    <property type="match status" value="1"/>
</dbReference>
<comment type="cofactor">
    <cofactor evidence="1 16">
        <name>Mg(2+)</name>
        <dbReference type="ChEBI" id="CHEBI:18420"/>
    </cofactor>
</comment>
<evidence type="ECO:0000256" key="13">
    <source>
        <dbReference type="ARBA" id="ARBA00022842"/>
    </source>
</evidence>
<evidence type="ECO:0000313" key="19">
    <source>
        <dbReference type="Proteomes" id="UP001236559"/>
    </source>
</evidence>
<reference evidence="18 19" key="1">
    <citation type="submission" date="2023-07" db="EMBL/GenBank/DDBJ databases">
        <title>Genomic Encyclopedia of Type Strains, Phase IV (KMG-IV): sequencing the most valuable type-strain genomes for metagenomic binning, comparative biology and taxonomic classification.</title>
        <authorList>
            <person name="Goeker M."/>
        </authorList>
    </citation>
    <scope>NUCLEOTIDE SEQUENCE [LARGE SCALE GENOMIC DNA]</scope>
    <source>
        <strain evidence="18 19">DSM 22616</strain>
    </source>
</reference>
<accession>A0ABU0AT25</accession>
<organism evidence="18 19">
    <name type="scientific">Peptoniphilus koenoeneniae</name>
    <dbReference type="NCBI Taxonomy" id="507751"/>
    <lineage>
        <taxon>Bacteria</taxon>
        <taxon>Bacillati</taxon>
        <taxon>Bacillota</taxon>
        <taxon>Tissierellia</taxon>
        <taxon>Tissierellales</taxon>
        <taxon>Peptoniphilaceae</taxon>
        <taxon>Peptoniphilus</taxon>
    </lineage>
</organism>
<evidence type="ECO:0000256" key="10">
    <source>
        <dbReference type="ARBA" id="ARBA00022723"/>
    </source>
</evidence>
<evidence type="ECO:0000256" key="1">
    <source>
        <dbReference type="ARBA" id="ARBA00001946"/>
    </source>
</evidence>
<evidence type="ECO:0000256" key="4">
    <source>
        <dbReference type="ARBA" id="ARBA00004669"/>
    </source>
</evidence>
<evidence type="ECO:0000256" key="16">
    <source>
        <dbReference type="RuleBase" id="RU364099"/>
    </source>
</evidence>
<dbReference type="Pfam" id="PF00156">
    <property type="entry name" value="Pribosyltran"/>
    <property type="match status" value="1"/>
</dbReference>
<keyword evidence="13 16" id="KW-0460">Magnesium</keyword>
<evidence type="ECO:0000256" key="8">
    <source>
        <dbReference type="ARBA" id="ARBA00022676"/>
    </source>
</evidence>
<evidence type="ECO:0000256" key="14">
    <source>
        <dbReference type="ARBA" id="ARBA00048811"/>
    </source>
</evidence>
<dbReference type="InterPro" id="IPR029057">
    <property type="entry name" value="PRTase-like"/>
</dbReference>
<evidence type="ECO:0000313" key="18">
    <source>
        <dbReference type="EMBL" id="MDQ0274423.1"/>
    </source>
</evidence>
<dbReference type="GO" id="GO:0016757">
    <property type="term" value="F:glycosyltransferase activity"/>
    <property type="evidence" value="ECO:0007669"/>
    <property type="project" value="UniProtKB-KW"/>
</dbReference>
<dbReference type="EMBL" id="JAUSTN010000002">
    <property type="protein sequence ID" value="MDQ0274423.1"/>
    <property type="molecule type" value="Genomic_DNA"/>
</dbReference>
<comment type="pathway">
    <text evidence="4 16">Purine metabolism; IMP biosynthesis via salvage pathway; IMP from hypoxanthine: step 1/1.</text>
</comment>
<dbReference type="EC" id="2.4.2.8" evidence="16"/>
<keyword evidence="12 16" id="KW-0547">Nucleotide-binding</keyword>
<name>A0ABU0AT25_9FIRM</name>
<gene>
    <name evidence="18" type="ORF">J2S72_000431</name>
</gene>
<feature type="domain" description="Phosphoribosyltransferase" evidence="17">
    <location>
        <begin position="18"/>
        <end position="159"/>
    </location>
</feature>
<dbReference type="InterPro" id="IPR005904">
    <property type="entry name" value="Hxn_phspho_trans"/>
</dbReference>
<keyword evidence="9 16" id="KW-0808">Transferase</keyword>
<dbReference type="PANTHER" id="PTHR43340:SF1">
    <property type="entry name" value="HYPOXANTHINE PHOSPHORIBOSYLTRANSFERASE"/>
    <property type="match status" value="1"/>
</dbReference>
<evidence type="ECO:0000259" key="17">
    <source>
        <dbReference type="Pfam" id="PF00156"/>
    </source>
</evidence>